<gene>
    <name evidence="7" type="ORF">C7N83_01570</name>
</gene>
<keyword evidence="8" id="KW-1185">Reference proteome</keyword>
<feature type="domain" description="TM2" evidence="6">
    <location>
        <begin position="12"/>
        <end position="58"/>
    </location>
</feature>
<reference evidence="7 8" key="1">
    <citation type="submission" date="2018-03" db="EMBL/GenBank/DDBJ databases">
        <title>Neisseria weixii sp. nov., isolated from the intestinal contents of Tibetan Plateau pika (Ochotona curzoniae) in Yushu, Qinghai Province, China.</title>
        <authorList>
            <person name="Gui Z."/>
        </authorList>
    </citation>
    <scope>NUCLEOTIDE SEQUENCE [LARGE SCALE GENOMIC DNA]</scope>
    <source>
        <strain evidence="7 8">ATCC 51483</strain>
    </source>
</reference>
<evidence type="ECO:0000259" key="6">
    <source>
        <dbReference type="Pfam" id="PF05154"/>
    </source>
</evidence>
<name>A0A2P7U2P9_9NEIS</name>
<evidence type="ECO:0000256" key="4">
    <source>
        <dbReference type="ARBA" id="ARBA00023136"/>
    </source>
</evidence>
<evidence type="ECO:0000256" key="5">
    <source>
        <dbReference type="SAM" id="Phobius"/>
    </source>
</evidence>
<organism evidence="7 8">
    <name type="scientific">Neisseria iguanae</name>
    <dbReference type="NCBI Taxonomy" id="90242"/>
    <lineage>
        <taxon>Bacteria</taxon>
        <taxon>Pseudomonadati</taxon>
        <taxon>Pseudomonadota</taxon>
        <taxon>Betaproteobacteria</taxon>
        <taxon>Neisseriales</taxon>
        <taxon>Neisseriaceae</taxon>
        <taxon>Neisseria</taxon>
    </lineage>
</organism>
<dbReference type="OrthoDB" id="9816361at2"/>
<dbReference type="InterPro" id="IPR007829">
    <property type="entry name" value="TM2"/>
</dbReference>
<evidence type="ECO:0000313" key="7">
    <source>
        <dbReference type="EMBL" id="PSJ81259.1"/>
    </source>
</evidence>
<dbReference type="AlphaFoldDB" id="A0A2P7U2P9"/>
<keyword evidence="3 5" id="KW-1133">Transmembrane helix</keyword>
<dbReference type="RefSeq" id="WP_106740127.1">
    <property type="nucleotide sequence ID" value="NZ_PXYY01000005.1"/>
</dbReference>
<dbReference type="GO" id="GO:0016020">
    <property type="term" value="C:membrane"/>
    <property type="evidence" value="ECO:0007669"/>
    <property type="project" value="UniProtKB-SubCell"/>
</dbReference>
<keyword evidence="2 5" id="KW-0812">Transmembrane</keyword>
<dbReference type="Pfam" id="PF05154">
    <property type="entry name" value="TM2"/>
    <property type="match status" value="1"/>
</dbReference>
<protein>
    <recommendedName>
        <fullName evidence="6">TM2 domain-containing protein</fullName>
    </recommendedName>
</protein>
<evidence type="ECO:0000256" key="3">
    <source>
        <dbReference type="ARBA" id="ARBA00022989"/>
    </source>
</evidence>
<comment type="subcellular location">
    <subcellularLocation>
        <location evidence="1">Membrane</location>
        <topology evidence="1">Multi-pass membrane protein</topology>
    </subcellularLocation>
</comment>
<feature type="transmembrane region" description="Helical" evidence="5">
    <location>
        <begin position="37"/>
        <end position="55"/>
    </location>
</feature>
<comment type="caution">
    <text evidence="7">The sequence shown here is derived from an EMBL/GenBank/DDBJ whole genome shotgun (WGS) entry which is preliminary data.</text>
</comment>
<evidence type="ECO:0000256" key="2">
    <source>
        <dbReference type="ARBA" id="ARBA00022692"/>
    </source>
</evidence>
<keyword evidence="4 5" id="KW-0472">Membrane</keyword>
<evidence type="ECO:0000313" key="8">
    <source>
        <dbReference type="Proteomes" id="UP000241868"/>
    </source>
</evidence>
<evidence type="ECO:0000256" key="1">
    <source>
        <dbReference type="ARBA" id="ARBA00004141"/>
    </source>
</evidence>
<feature type="transmembrane region" description="Helical" evidence="5">
    <location>
        <begin position="12"/>
        <end position="30"/>
    </location>
</feature>
<dbReference type="Proteomes" id="UP000241868">
    <property type="component" value="Unassembled WGS sequence"/>
</dbReference>
<dbReference type="EMBL" id="PXYY01000005">
    <property type="protein sequence ID" value="PSJ81259.1"/>
    <property type="molecule type" value="Genomic_DNA"/>
</dbReference>
<proteinExistence type="predicted"/>
<accession>A0A2P7U2P9</accession>
<sequence length="62" mass="6930">MLLLNPHTCNKAPYVVMVLLFGSFGVHKFCSNCIWMGLFYAIFCWMGIPAIIGIIEGFTGNE</sequence>